<sequence>MSNFEKDFVPFYKETALQYGDFGLWSGTSKHIGFFFFNNICCLYNFSCLDFLC</sequence>
<dbReference type="EMBL" id="GGEC01040832">
    <property type="protein sequence ID" value="MBX21316.1"/>
    <property type="molecule type" value="Transcribed_RNA"/>
</dbReference>
<protein>
    <submittedName>
        <fullName evidence="1">Endoplasmic reticulum-Golgi intermediate compartment protein</fullName>
    </submittedName>
</protein>
<evidence type="ECO:0000313" key="1">
    <source>
        <dbReference type="EMBL" id="MBX21316.1"/>
    </source>
</evidence>
<organism evidence="1">
    <name type="scientific">Rhizophora mucronata</name>
    <name type="common">Asiatic mangrove</name>
    <dbReference type="NCBI Taxonomy" id="61149"/>
    <lineage>
        <taxon>Eukaryota</taxon>
        <taxon>Viridiplantae</taxon>
        <taxon>Streptophyta</taxon>
        <taxon>Embryophyta</taxon>
        <taxon>Tracheophyta</taxon>
        <taxon>Spermatophyta</taxon>
        <taxon>Magnoliopsida</taxon>
        <taxon>eudicotyledons</taxon>
        <taxon>Gunneridae</taxon>
        <taxon>Pentapetalae</taxon>
        <taxon>rosids</taxon>
        <taxon>fabids</taxon>
        <taxon>Malpighiales</taxon>
        <taxon>Rhizophoraceae</taxon>
        <taxon>Rhizophora</taxon>
    </lineage>
</organism>
<reference evidence="1" key="1">
    <citation type="submission" date="2018-02" db="EMBL/GenBank/DDBJ databases">
        <title>Rhizophora mucronata_Transcriptome.</title>
        <authorList>
            <person name="Meera S.P."/>
            <person name="Sreeshan A."/>
            <person name="Augustine A."/>
        </authorList>
    </citation>
    <scope>NUCLEOTIDE SEQUENCE</scope>
    <source>
        <tissue evidence="1">Leaf</tissue>
    </source>
</reference>
<proteinExistence type="predicted"/>
<name>A0A2P2LTL0_RHIMU</name>
<dbReference type="AlphaFoldDB" id="A0A2P2LTL0"/>
<accession>A0A2P2LTL0</accession>